<name>A0AC34FCX3_9BILA</name>
<sequence>MMAIFIFVLLYLSSISSILSSGISNLSHSIEVADLSHQIEAACAKALGDDHSKDLNNFGYGCFLKKYNSSQINVIVEDFKLCCNLMLSKNREDKELDCPNRFCECIDMINLVHRPFIKECRSEKLPQCEITTSPWGHDDELREDVGTILVLKKNVILGGWGIAIFTILSLISLGGFGYLVFICVLYRCCRKKNDEIQVEENYYVDNPATASIDGGGYEYSDASIAATTTPHSAITQTTQSITQIPHQQQQQEQPKQQPSGSTGDTKTKEMTTTISIDKS</sequence>
<evidence type="ECO:0000313" key="2">
    <source>
        <dbReference type="WBParaSite" id="ES5_v2.g15214.t1"/>
    </source>
</evidence>
<reference evidence="2" key="1">
    <citation type="submission" date="2022-11" db="UniProtKB">
        <authorList>
            <consortium name="WormBaseParasite"/>
        </authorList>
    </citation>
    <scope>IDENTIFICATION</scope>
</reference>
<evidence type="ECO:0000313" key="1">
    <source>
        <dbReference type="Proteomes" id="UP000887579"/>
    </source>
</evidence>
<dbReference type="WBParaSite" id="ES5_v2.g15214.t1">
    <property type="protein sequence ID" value="ES5_v2.g15214.t1"/>
    <property type="gene ID" value="ES5_v2.g15214"/>
</dbReference>
<protein>
    <submittedName>
        <fullName evidence="2">Uncharacterized protein</fullName>
    </submittedName>
</protein>
<proteinExistence type="predicted"/>
<dbReference type="Proteomes" id="UP000887579">
    <property type="component" value="Unplaced"/>
</dbReference>
<organism evidence="1 2">
    <name type="scientific">Panagrolaimus sp. ES5</name>
    <dbReference type="NCBI Taxonomy" id="591445"/>
    <lineage>
        <taxon>Eukaryota</taxon>
        <taxon>Metazoa</taxon>
        <taxon>Ecdysozoa</taxon>
        <taxon>Nematoda</taxon>
        <taxon>Chromadorea</taxon>
        <taxon>Rhabditida</taxon>
        <taxon>Tylenchina</taxon>
        <taxon>Panagrolaimomorpha</taxon>
        <taxon>Panagrolaimoidea</taxon>
        <taxon>Panagrolaimidae</taxon>
        <taxon>Panagrolaimus</taxon>
    </lineage>
</organism>
<accession>A0AC34FCX3</accession>